<sequence>MNKRIPVVDPVQRTRLAIYQRYTIWTLYDSLAKLGSLLFQKIALSVSFKNLVGPFIEKKALEIFRAKGEEIKATIEEILKLFGENDCINVIDS</sequence>
<gene>
    <name evidence="1" type="ORF">MFLAVUS_007703</name>
</gene>
<organism evidence="1 2">
    <name type="scientific">Mucor flavus</name>
    <dbReference type="NCBI Taxonomy" id="439312"/>
    <lineage>
        <taxon>Eukaryota</taxon>
        <taxon>Fungi</taxon>
        <taxon>Fungi incertae sedis</taxon>
        <taxon>Mucoromycota</taxon>
        <taxon>Mucoromycotina</taxon>
        <taxon>Mucoromycetes</taxon>
        <taxon>Mucorales</taxon>
        <taxon>Mucorineae</taxon>
        <taxon>Mucoraceae</taxon>
        <taxon>Mucor</taxon>
    </lineage>
</organism>
<evidence type="ECO:0000313" key="1">
    <source>
        <dbReference type="EMBL" id="GAA5814210.1"/>
    </source>
</evidence>
<name>A0ABP9Z520_9FUNG</name>
<dbReference type="EMBL" id="BAABUK010000020">
    <property type="protein sequence ID" value="GAA5814210.1"/>
    <property type="molecule type" value="Genomic_DNA"/>
</dbReference>
<keyword evidence="2" id="KW-1185">Reference proteome</keyword>
<protein>
    <submittedName>
        <fullName evidence="1">Uncharacterized protein</fullName>
    </submittedName>
</protein>
<dbReference type="Proteomes" id="UP001473302">
    <property type="component" value="Unassembled WGS sequence"/>
</dbReference>
<evidence type="ECO:0000313" key="2">
    <source>
        <dbReference type="Proteomes" id="UP001473302"/>
    </source>
</evidence>
<reference evidence="1 2" key="1">
    <citation type="submission" date="2024-04" db="EMBL/GenBank/DDBJ databases">
        <title>genome sequences of Mucor flavus KT1a and Helicostylum pulchrum KT1b strains isolated from the surface of a dry-aged beef.</title>
        <authorList>
            <person name="Toyotome T."/>
            <person name="Hosono M."/>
            <person name="Torimaru M."/>
            <person name="Fukuda K."/>
            <person name="Mikami N."/>
        </authorList>
    </citation>
    <scope>NUCLEOTIDE SEQUENCE [LARGE SCALE GENOMIC DNA]</scope>
    <source>
        <strain evidence="1 2">KT1a</strain>
    </source>
</reference>
<comment type="caution">
    <text evidence="1">The sequence shown here is derived from an EMBL/GenBank/DDBJ whole genome shotgun (WGS) entry which is preliminary data.</text>
</comment>
<proteinExistence type="predicted"/>
<accession>A0ABP9Z520</accession>